<organism evidence="1">
    <name type="scientific">marine sediment metagenome</name>
    <dbReference type="NCBI Taxonomy" id="412755"/>
    <lineage>
        <taxon>unclassified sequences</taxon>
        <taxon>metagenomes</taxon>
        <taxon>ecological metagenomes</taxon>
    </lineage>
</organism>
<dbReference type="AlphaFoldDB" id="X1UGS3"/>
<proteinExistence type="predicted"/>
<dbReference type="EMBL" id="BARW01042874">
    <property type="protein sequence ID" value="GAJ16734.1"/>
    <property type="molecule type" value="Genomic_DNA"/>
</dbReference>
<protein>
    <submittedName>
        <fullName evidence="1">Uncharacterized protein</fullName>
    </submittedName>
</protein>
<gene>
    <name evidence="1" type="ORF">S12H4_63231</name>
</gene>
<sequence length="45" mass="4671">NDTLIIIPSSSKIDALILTVSVGKGFSGIMVTFRIDGLILGIALP</sequence>
<feature type="non-terminal residue" evidence="1">
    <location>
        <position position="1"/>
    </location>
</feature>
<accession>X1UGS3</accession>
<evidence type="ECO:0000313" key="1">
    <source>
        <dbReference type="EMBL" id="GAJ16734.1"/>
    </source>
</evidence>
<comment type="caution">
    <text evidence="1">The sequence shown here is derived from an EMBL/GenBank/DDBJ whole genome shotgun (WGS) entry which is preliminary data.</text>
</comment>
<reference evidence="1" key="1">
    <citation type="journal article" date="2014" name="Front. Microbiol.">
        <title>High frequency of phylogenetically diverse reductive dehalogenase-homologous genes in deep subseafloor sedimentary metagenomes.</title>
        <authorList>
            <person name="Kawai M."/>
            <person name="Futagami T."/>
            <person name="Toyoda A."/>
            <person name="Takaki Y."/>
            <person name="Nishi S."/>
            <person name="Hori S."/>
            <person name="Arai W."/>
            <person name="Tsubouchi T."/>
            <person name="Morono Y."/>
            <person name="Uchiyama I."/>
            <person name="Ito T."/>
            <person name="Fujiyama A."/>
            <person name="Inagaki F."/>
            <person name="Takami H."/>
        </authorList>
    </citation>
    <scope>NUCLEOTIDE SEQUENCE</scope>
    <source>
        <strain evidence="1">Expedition CK06-06</strain>
    </source>
</reference>
<name>X1UGS3_9ZZZZ</name>